<protein>
    <submittedName>
        <fullName evidence="6">ABC transporter substrate-binding protein</fullName>
    </submittedName>
</protein>
<keyword evidence="2" id="KW-0813">Transport</keyword>
<keyword evidence="3 4" id="KW-0732">Signal</keyword>
<dbReference type="PANTHER" id="PTHR30290">
    <property type="entry name" value="PERIPLASMIC BINDING COMPONENT OF ABC TRANSPORTER"/>
    <property type="match status" value="1"/>
</dbReference>
<dbReference type="InterPro" id="IPR000914">
    <property type="entry name" value="SBP_5_dom"/>
</dbReference>
<evidence type="ECO:0000256" key="4">
    <source>
        <dbReference type="SAM" id="SignalP"/>
    </source>
</evidence>
<evidence type="ECO:0000313" key="7">
    <source>
        <dbReference type="Proteomes" id="UP001164712"/>
    </source>
</evidence>
<evidence type="ECO:0000256" key="2">
    <source>
        <dbReference type="ARBA" id="ARBA00022448"/>
    </source>
</evidence>
<evidence type="ECO:0000256" key="3">
    <source>
        <dbReference type="ARBA" id="ARBA00022729"/>
    </source>
</evidence>
<dbReference type="Proteomes" id="UP001164712">
    <property type="component" value="Chromosome"/>
</dbReference>
<dbReference type="PROSITE" id="PS01040">
    <property type="entry name" value="SBP_BACTERIAL_5"/>
    <property type="match status" value="1"/>
</dbReference>
<dbReference type="PIRSF" id="PIRSF002741">
    <property type="entry name" value="MppA"/>
    <property type="match status" value="1"/>
</dbReference>
<keyword evidence="7" id="KW-1185">Reference proteome</keyword>
<feature type="domain" description="Solute-binding protein family 5" evidence="5">
    <location>
        <begin position="77"/>
        <end position="434"/>
    </location>
</feature>
<dbReference type="Gene3D" id="3.10.105.10">
    <property type="entry name" value="Dipeptide-binding Protein, Domain 3"/>
    <property type="match status" value="1"/>
</dbReference>
<gene>
    <name evidence="6" type="ORF">O1V66_04000</name>
</gene>
<accession>A0ABY7HR60</accession>
<dbReference type="InterPro" id="IPR039424">
    <property type="entry name" value="SBP_5"/>
</dbReference>
<sequence>MKPRLLQITLSATSLLMLSQVQPLLAAETPQQGGDFIWGIETNPTTLNPQFNGQTKVELVQRAAFESLLARKADGSYIPWLATGYEISKDNKTYTFKLRHDVKFSNGEKFNAEAVAENFRNLKNLTYCAGSTLCVIGSRIAAVTTPDEYTVAITLNEVYSPFLSYASWLKLISPSSFHAADLKSGGTDIAGTGPFILKRWDKNQQIVFVRNPDYHWASANASHQGPAYLNSITYRILPESSVRTGALLSGQVDAIEGISGNDAGEFIDNEDFTYKSAPNTGTPYSLFLNVKQGPTQERNVRLALLQGLDVSGILKSIYRGHRIRSWGITSPIDPLYDNRLEGKYGNNPDLANKLLDEAGWTARGADGIRTKDGNRLSILVIQSQVTVRDQRDVLLEALQAQARQRLGIELKIRYVDPGTYFQFIKNGNYGSIANSHDDTDGLDLENHYLPISNGGAINYSRTDAPEVSRWLKQASETLDESKRKALYGELQDYAILQQALALPLYQPDDEIAAASYVHGIGFRAFRQIPENAYDIWVSKH</sequence>
<evidence type="ECO:0000256" key="1">
    <source>
        <dbReference type="ARBA" id="ARBA00005695"/>
    </source>
</evidence>
<dbReference type="InterPro" id="IPR030678">
    <property type="entry name" value="Peptide/Ni-bd"/>
</dbReference>
<feature type="signal peptide" evidence="4">
    <location>
        <begin position="1"/>
        <end position="26"/>
    </location>
</feature>
<evidence type="ECO:0000259" key="5">
    <source>
        <dbReference type="Pfam" id="PF00496"/>
    </source>
</evidence>
<dbReference type="RefSeq" id="WP_045047073.1">
    <property type="nucleotide sequence ID" value="NZ_CP114058.1"/>
</dbReference>
<dbReference type="Gene3D" id="3.40.190.10">
    <property type="entry name" value="Periplasmic binding protein-like II"/>
    <property type="match status" value="1"/>
</dbReference>
<dbReference type="SUPFAM" id="SSF53850">
    <property type="entry name" value="Periplasmic binding protein-like II"/>
    <property type="match status" value="1"/>
</dbReference>
<dbReference type="CDD" id="cd08492">
    <property type="entry name" value="PBP2_NikA_DppA_OppA_like_15"/>
    <property type="match status" value="1"/>
</dbReference>
<dbReference type="PANTHER" id="PTHR30290:SF9">
    <property type="entry name" value="OLIGOPEPTIDE-BINDING PROTEIN APPA"/>
    <property type="match status" value="1"/>
</dbReference>
<organism evidence="6 7">
    <name type="scientific">Rouxiella chamberiensis</name>
    <dbReference type="NCBI Taxonomy" id="1513468"/>
    <lineage>
        <taxon>Bacteria</taxon>
        <taxon>Pseudomonadati</taxon>
        <taxon>Pseudomonadota</taxon>
        <taxon>Gammaproteobacteria</taxon>
        <taxon>Enterobacterales</taxon>
        <taxon>Yersiniaceae</taxon>
        <taxon>Rouxiella</taxon>
    </lineage>
</organism>
<comment type="similarity">
    <text evidence="1">Belongs to the bacterial solute-binding protein 5 family.</text>
</comment>
<dbReference type="Pfam" id="PF00496">
    <property type="entry name" value="SBP_bac_5"/>
    <property type="match status" value="1"/>
</dbReference>
<dbReference type="EMBL" id="CP114058">
    <property type="protein sequence ID" value="WAT01880.1"/>
    <property type="molecule type" value="Genomic_DNA"/>
</dbReference>
<name>A0ABY7HR60_9GAMM</name>
<dbReference type="InterPro" id="IPR023765">
    <property type="entry name" value="SBP_5_CS"/>
</dbReference>
<evidence type="ECO:0000313" key="6">
    <source>
        <dbReference type="EMBL" id="WAT01880.1"/>
    </source>
</evidence>
<proteinExistence type="inferred from homology"/>
<feature type="chain" id="PRO_5046526433" evidence="4">
    <location>
        <begin position="27"/>
        <end position="540"/>
    </location>
</feature>
<reference evidence="6" key="1">
    <citation type="submission" date="2022-12" db="EMBL/GenBank/DDBJ databases">
        <title>Complete genome sequence of an Australian strain of Rouxiella badensis DAR84756 and resolution of the R. badensis DSM100043 and R. chamberiensis DSM28324 genomes.</title>
        <authorList>
            <person name="Paul S."/>
            <person name="Anderson P.J."/>
            <person name="Maynard G."/>
            <person name="Dyall-Smith M."/>
            <person name="Kudinha T."/>
        </authorList>
    </citation>
    <scope>NUCLEOTIDE SEQUENCE</scope>
    <source>
        <strain evidence="6">DSM 28324</strain>
    </source>
</reference>